<dbReference type="Gene3D" id="3.10.129.10">
    <property type="entry name" value="Hotdog Thioesterase"/>
    <property type="match status" value="1"/>
</dbReference>
<proteinExistence type="inferred from homology"/>
<dbReference type="AlphaFoldDB" id="A0A6J4T9T0"/>
<comment type="similarity">
    <text evidence="1">Belongs to the 4-hydroxybenzoyl-CoA thioesterase family.</text>
</comment>
<sequence>MSRSAAPASRAGSPIVRETNLRVRYSEIDAQGHVNNANYLSYFEVGRVEWLRDAGLSYRDLERRGFGFVVVEALVHYHSAAFFDDELTVRTELAEAGRVALRFGYEVLRDRERVATGHTRHACVRLPGGKPVRMPEEVRALAEHST</sequence>
<dbReference type="EMBL" id="CADCVK010000504">
    <property type="protein sequence ID" value="CAA9517563.1"/>
    <property type="molecule type" value="Genomic_DNA"/>
</dbReference>
<reference evidence="3" key="1">
    <citation type="submission" date="2020-02" db="EMBL/GenBank/DDBJ databases">
        <authorList>
            <person name="Meier V. D."/>
        </authorList>
    </citation>
    <scope>NUCLEOTIDE SEQUENCE</scope>
    <source>
        <strain evidence="3">AVDCRST_MAG12</strain>
    </source>
</reference>
<dbReference type="InterPro" id="IPR006684">
    <property type="entry name" value="YbgC/YbaW"/>
</dbReference>
<dbReference type="PIRSF" id="PIRSF003230">
    <property type="entry name" value="YbgC"/>
    <property type="match status" value="1"/>
</dbReference>
<organism evidence="3">
    <name type="scientific">uncultured Rubrobacteraceae bacterium</name>
    <dbReference type="NCBI Taxonomy" id="349277"/>
    <lineage>
        <taxon>Bacteria</taxon>
        <taxon>Bacillati</taxon>
        <taxon>Actinomycetota</taxon>
        <taxon>Rubrobacteria</taxon>
        <taxon>Rubrobacterales</taxon>
        <taxon>Rubrobacteraceae</taxon>
        <taxon>environmental samples</taxon>
    </lineage>
</organism>
<dbReference type="PANTHER" id="PTHR31793:SF27">
    <property type="entry name" value="NOVEL THIOESTERASE SUPERFAMILY DOMAIN AND SAPOSIN A-TYPE DOMAIN CONTAINING PROTEIN (0610012H03RIK)"/>
    <property type="match status" value="1"/>
</dbReference>
<dbReference type="PANTHER" id="PTHR31793">
    <property type="entry name" value="4-HYDROXYBENZOYL-COA THIOESTERASE FAMILY MEMBER"/>
    <property type="match status" value="1"/>
</dbReference>
<gene>
    <name evidence="3" type="ORF">AVDCRST_MAG12-3577</name>
</gene>
<name>A0A6J4T9T0_9ACTN</name>
<protein>
    <submittedName>
        <fullName evidence="3">4-hydroxybenzoyl-CoA thioesterase family active site</fullName>
    </submittedName>
</protein>
<keyword evidence="2" id="KW-0378">Hydrolase</keyword>
<evidence type="ECO:0000313" key="3">
    <source>
        <dbReference type="EMBL" id="CAA9517563.1"/>
    </source>
</evidence>
<dbReference type="InterPro" id="IPR050563">
    <property type="entry name" value="4-hydroxybenzoyl-CoA_TE"/>
</dbReference>
<dbReference type="SUPFAM" id="SSF54637">
    <property type="entry name" value="Thioesterase/thiol ester dehydrase-isomerase"/>
    <property type="match status" value="1"/>
</dbReference>
<accession>A0A6J4T9T0</accession>
<evidence type="ECO:0000256" key="1">
    <source>
        <dbReference type="ARBA" id="ARBA00005953"/>
    </source>
</evidence>
<evidence type="ECO:0000256" key="2">
    <source>
        <dbReference type="ARBA" id="ARBA00022801"/>
    </source>
</evidence>
<dbReference type="NCBIfam" id="TIGR00051">
    <property type="entry name" value="YbgC/FadM family acyl-CoA thioesterase"/>
    <property type="match status" value="1"/>
</dbReference>
<dbReference type="InterPro" id="IPR029069">
    <property type="entry name" value="HotDog_dom_sf"/>
</dbReference>
<dbReference type="Pfam" id="PF13279">
    <property type="entry name" value="4HBT_2"/>
    <property type="match status" value="1"/>
</dbReference>
<dbReference type="GO" id="GO:0047617">
    <property type="term" value="F:fatty acyl-CoA hydrolase activity"/>
    <property type="evidence" value="ECO:0007669"/>
    <property type="project" value="TreeGrafter"/>
</dbReference>
<dbReference type="CDD" id="cd00586">
    <property type="entry name" value="4HBT"/>
    <property type="match status" value="1"/>
</dbReference>